<evidence type="ECO:0000313" key="3">
    <source>
        <dbReference type="Proteomes" id="UP001264519"/>
    </source>
</evidence>
<evidence type="ECO:0000313" key="2">
    <source>
        <dbReference type="EMBL" id="MDR5867978.1"/>
    </source>
</evidence>
<sequence>MTATAETQAPDAAYEQLAERLEEQLAANERLAAENADLRANVAAKQAEAFRQVAAWLNPNSEHFPGPAYHEAEMIGMEISGPTYCSDLHRCARAGSRAFLEAARIWEHMAKESAA</sequence>
<name>A0ABU1G636_9GAMM</name>
<accession>A0ABU1G636</accession>
<comment type="caution">
    <text evidence="2">The sequence shown here is derived from an EMBL/GenBank/DDBJ whole genome shotgun (WGS) entry which is preliminary data.</text>
</comment>
<gene>
    <name evidence="2" type="ORF">QC818_14390</name>
</gene>
<feature type="coiled-coil region" evidence="1">
    <location>
        <begin position="11"/>
        <end position="48"/>
    </location>
</feature>
<keyword evidence="1" id="KW-0175">Coiled coil</keyword>
<reference evidence="2 3" key="1">
    <citation type="submission" date="2023-04" db="EMBL/GenBank/DDBJ databases">
        <title>A long-awaited taxogenomic arrangement of the family Halomonadaceae.</title>
        <authorList>
            <person name="De La Haba R."/>
            <person name="Chuvochina M."/>
            <person name="Wittouck S."/>
            <person name="Arahal D.R."/>
            <person name="Sanchez-Porro C."/>
            <person name="Hugenholtz P."/>
            <person name="Ventosa A."/>
        </authorList>
    </citation>
    <scope>NUCLEOTIDE SEQUENCE [LARGE SCALE GENOMIC DNA]</scope>
    <source>
        <strain evidence="2 3">DSM 23530</strain>
    </source>
</reference>
<evidence type="ECO:0000256" key="1">
    <source>
        <dbReference type="SAM" id="Coils"/>
    </source>
</evidence>
<dbReference type="RefSeq" id="WP_309653559.1">
    <property type="nucleotide sequence ID" value="NZ_JARWAK010000013.1"/>
</dbReference>
<keyword evidence="3" id="KW-1185">Reference proteome</keyword>
<organism evidence="2 3">
    <name type="scientific">Halomonas koreensis</name>
    <dbReference type="NCBI Taxonomy" id="245385"/>
    <lineage>
        <taxon>Bacteria</taxon>
        <taxon>Pseudomonadati</taxon>
        <taxon>Pseudomonadota</taxon>
        <taxon>Gammaproteobacteria</taxon>
        <taxon>Oceanospirillales</taxon>
        <taxon>Halomonadaceae</taxon>
        <taxon>Halomonas</taxon>
    </lineage>
</organism>
<dbReference type="EMBL" id="JARWAK010000013">
    <property type="protein sequence ID" value="MDR5867978.1"/>
    <property type="molecule type" value="Genomic_DNA"/>
</dbReference>
<protein>
    <submittedName>
        <fullName evidence="2">Uncharacterized protein</fullName>
    </submittedName>
</protein>
<proteinExistence type="predicted"/>
<dbReference type="Proteomes" id="UP001264519">
    <property type="component" value="Unassembled WGS sequence"/>
</dbReference>